<feature type="domain" description="Peptidase M16C associated" evidence="3">
    <location>
        <begin position="462"/>
        <end position="709"/>
    </location>
</feature>
<dbReference type="Pfam" id="PF08367">
    <property type="entry name" value="M16C_assoc"/>
    <property type="match status" value="1"/>
</dbReference>
<comment type="similarity">
    <text evidence="1 2">Belongs to the peptidase M16 family.</text>
</comment>
<dbReference type="SMART" id="SM01264">
    <property type="entry name" value="M16C_associated"/>
    <property type="match status" value="1"/>
</dbReference>
<dbReference type="PANTHER" id="PTHR43016:SF13">
    <property type="entry name" value="PRESEQUENCE PROTEASE, MITOCHONDRIAL"/>
    <property type="match status" value="1"/>
</dbReference>
<accession>A0A0M6WVJ3</accession>
<dbReference type="Pfam" id="PF05193">
    <property type="entry name" value="Peptidase_M16_C"/>
    <property type="match status" value="1"/>
</dbReference>
<evidence type="ECO:0000313" key="4">
    <source>
        <dbReference type="EMBL" id="CRL41772.1"/>
    </source>
</evidence>
<dbReference type="InterPro" id="IPR011765">
    <property type="entry name" value="Pept_M16_N"/>
</dbReference>
<dbReference type="InterPro" id="IPR013578">
    <property type="entry name" value="Peptidase_M16C_assoc"/>
</dbReference>
<dbReference type="InterPro" id="IPR007863">
    <property type="entry name" value="Peptidase_M16_C"/>
</dbReference>
<dbReference type="Pfam" id="PF00675">
    <property type="entry name" value="Peptidase_M16"/>
    <property type="match status" value="1"/>
</dbReference>
<dbReference type="EMBL" id="CVRS01000094">
    <property type="protein sequence ID" value="CRL41772.1"/>
    <property type="molecule type" value="Genomic_DNA"/>
</dbReference>
<evidence type="ECO:0000259" key="3">
    <source>
        <dbReference type="SMART" id="SM01264"/>
    </source>
</evidence>
<evidence type="ECO:0000256" key="1">
    <source>
        <dbReference type="ARBA" id="ARBA00007261"/>
    </source>
</evidence>
<dbReference type="PROSITE" id="PS00143">
    <property type="entry name" value="INSULINASE"/>
    <property type="match status" value="1"/>
</dbReference>
<reference evidence="5" key="1">
    <citation type="submission" date="2015-05" db="EMBL/GenBank/DDBJ databases">
        <authorList>
            <consortium name="Pathogen Informatics"/>
        </authorList>
    </citation>
    <scope>NUCLEOTIDE SEQUENCE [LARGE SCALE GENOMIC DNA]</scope>
    <source>
        <strain evidence="5">L1-83</strain>
    </source>
</reference>
<dbReference type="PANTHER" id="PTHR43016">
    <property type="entry name" value="PRESEQUENCE PROTEASE"/>
    <property type="match status" value="1"/>
</dbReference>
<dbReference type="GO" id="GO:0004222">
    <property type="term" value="F:metalloendopeptidase activity"/>
    <property type="evidence" value="ECO:0007669"/>
    <property type="project" value="InterPro"/>
</dbReference>
<dbReference type="OrthoDB" id="9762027at2"/>
<dbReference type="Pfam" id="PF22516">
    <property type="entry name" value="PreP_C"/>
    <property type="match status" value="1"/>
</dbReference>
<dbReference type="AlphaFoldDB" id="A0A0M6WVJ3"/>
<organism evidence="4 5">
    <name type="scientific">Roseburia inulinivorans</name>
    <dbReference type="NCBI Taxonomy" id="360807"/>
    <lineage>
        <taxon>Bacteria</taxon>
        <taxon>Bacillati</taxon>
        <taxon>Bacillota</taxon>
        <taxon>Clostridia</taxon>
        <taxon>Lachnospirales</taxon>
        <taxon>Lachnospiraceae</taxon>
        <taxon>Roseburia</taxon>
    </lineage>
</organism>
<dbReference type="GO" id="GO:0046872">
    <property type="term" value="F:metal ion binding"/>
    <property type="evidence" value="ECO:0007669"/>
    <property type="project" value="InterPro"/>
</dbReference>
<evidence type="ECO:0000313" key="5">
    <source>
        <dbReference type="Proteomes" id="UP000049828"/>
    </source>
</evidence>
<protein>
    <submittedName>
        <fullName evidence="4">Zn-dependent peptidase, insulinase family protein</fullName>
    </submittedName>
</protein>
<dbReference type="GO" id="GO:0016485">
    <property type="term" value="P:protein processing"/>
    <property type="evidence" value="ECO:0007669"/>
    <property type="project" value="TreeGrafter"/>
</dbReference>
<name>A0A0M6WVJ3_9FIRM</name>
<dbReference type="InterPro" id="IPR055130">
    <property type="entry name" value="PreP_C"/>
</dbReference>
<keyword evidence="5" id="KW-1185">Reference proteome</keyword>
<dbReference type="Gene3D" id="3.30.830.10">
    <property type="entry name" value="Metalloenzyme, LuxS/M16 peptidase-like"/>
    <property type="match status" value="4"/>
</dbReference>
<dbReference type="SUPFAM" id="SSF63411">
    <property type="entry name" value="LuxS/MPP-like metallohydrolase"/>
    <property type="match status" value="4"/>
</dbReference>
<sequence length="973" mass="110537">MQLKDLQAYEILEKRPIKDLNSEGIILRHKKSGARIAVISNDDDNKVFYIGFRTPPEDSTGVAHIIEHTVLCGSDKYPVKDPFVELVKGSLNTFLNAMTYPEKTIYPIASCNDKDFQNLMSVYMDAVFHPNIYKYQEIFKQEGWHYELESEDAPVTINGVVYNEMKGAFSSPDDVLSRQIMTSLFPDTTYANVSGGDPLHIPELTYEEYLDFHRRYYHPCNSYIYLYGDMDVAEKLAWMDEAYLGKYEAIGLDSEIKLQKPFEKPIEVTHKYSISSTESEENNTYLSYNTVIETALDEKLYLAFDILDYALVSAPGAPLKQALIDAGIGSEITGGYDSGTLQPTFSVIAKNTNPQEKEHFLAVIRETLEGLVKNGLNKKSLLAGINSSEFRYREADFGHFPKGLLYGIQCLDSWLYDDMRPFLHLEALDTYRFLKEQVETDYFEQLIQKYLLNNKHASVVIIEPEKGLNAKNEAALEKKLAEYKAGLSEDEIRKLIADTKHLKEYQETPSPKEDLEKIPMLARSDMKKEAAPFYNTELSVKGIPVVHHDIYSNGIIYLTMLFDIAHVPAEDIPYLGVLKAVLGYVDTKNYSYADFANEVNIHTGGISSTIGVYPSVKDKDDYQVKFEVRTKALYDKLPEAATLMKEMLFTSNIDDEKRLYEIIAELKSRLQVSISSAGHSVASTRAMTYFSKAAAYKDTITFYETLCDLEAHFDERKEALTAKLKEMVSSIFTKEHLLVSVTCEKDGLSIVETELEKFIPMLYETSGEEKQAEIVPVRKNEGFMDASQVLYVARAGNFRAHGFDYHGALRILKVIMEYDYLWINIRVKGGAYGCMNGYMKNGDTYFVSYRDPNLEKTNEIYDGIPAYIEQFTADERDMTKYIIGTISDMDVPMNPSTKGDRSMAAYLQNISYEEIQKERDQVIGATQEDIRGLRDMIASVLAENNLCVVGNEETLQASEGMFGEVKHLNESER</sequence>
<dbReference type="RefSeq" id="WP_055040182.1">
    <property type="nucleotide sequence ID" value="NZ_CVRS01000094.1"/>
</dbReference>
<dbReference type="FunFam" id="3.30.830.10:FF:000034">
    <property type="entry name" value="presequence protease 1, chloroplastic/mitochondrial"/>
    <property type="match status" value="1"/>
</dbReference>
<dbReference type="InterPro" id="IPR001431">
    <property type="entry name" value="Pept_M16_Zn_BS"/>
</dbReference>
<evidence type="ECO:0000256" key="2">
    <source>
        <dbReference type="RuleBase" id="RU004447"/>
    </source>
</evidence>
<dbReference type="STRING" id="360807.ERS852392_00376"/>
<dbReference type="Proteomes" id="UP000049828">
    <property type="component" value="Unassembled WGS sequence"/>
</dbReference>
<proteinExistence type="inferred from homology"/>
<gene>
    <name evidence="4" type="ORF">RIL183_29631</name>
</gene>
<dbReference type="InterPro" id="IPR011249">
    <property type="entry name" value="Metalloenz_LuxS/M16"/>
</dbReference>